<reference evidence="13 14" key="1">
    <citation type="submission" date="2018-05" db="EMBL/GenBank/DDBJ databases">
        <authorList>
            <person name="Goeker M."/>
            <person name="Huntemann M."/>
            <person name="Clum A."/>
            <person name="Pillay M."/>
            <person name="Palaniappan K."/>
            <person name="Varghese N."/>
            <person name="Mikhailova N."/>
            <person name="Stamatis D."/>
            <person name="Reddy T."/>
            <person name="Daum C."/>
            <person name="Shapiro N."/>
            <person name="Ivanova N."/>
            <person name="Kyrpides N."/>
            <person name="Woyke T."/>
        </authorList>
    </citation>
    <scope>NUCLEOTIDE SEQUENCE [LARGE SCALE GENOMIC DNA]</scope>
    <source>
        <strain evidence="13 14">DSM 26524</strain>
    </source>
</reference>
<evidence type="ECO:0000256" key="5">
    <source>
        <dbReference type="ARBA" id="ARBA00023012"/>
    </source>
</evidence>
<evidence type="ECO:0000256" key="3">
    <source>
        <dbReference type="ARBA" id="ARBA00022490"/>
    </source>
</evidence>
<evidence type="ECO:0000256" key="1">
    <source>
        <dbReference type="ARBA" id="ARBA00004496"/>
    </source>
</evidence>
<dbReference type="SMART" id="SM00448">
    <property type="entry name" value="REC"/>
    <property type="match status" value="1"/>
</dbReference>
<protein>
    <recommendedName>
        <fullName evidence="2">Stage 0 sporulation protein A homolog</fullName>
    </recommendedName>
</protein>
<dbReference type="RefSeq" id="WP_109747160.1">
    <property type="nucleotide sequence ID" value="NZ_CANTIO010000004.1"/>
</dbReference>
<evidence type="ECO:0000256" key="6">
    <source>
        <dbReference type="ARBA" id="ARBA00023015"/>
    </source>
</evidence>
<dbReference type="PANTHER" id="PTHR42713">
    <property type="entry name" value="HISTIDINE KINASE-RELATED"/>
    <property type="match status" value="1"/>
</dbReference>
<dbReference type="GO" id="GO:0003700">
    <property type="term" value="F:DNA-binding transcription factor activity"/>
    <property type="evidence" value="ECO:0007669"/>
    <property type="project" value="InterPro"/>
</dbReference>
<dbReference type="PANTHER" id="PTHR42713:SF3">
    <property type="entry name" value="TRANSCRIPTIONAL REGULATORY PROTEIN HPTR"/>
    <property type="match status" value="1"/>
</dbReference>
<keyword evidence="5" id="KW-0902">Two-component regulatory system</keyword>
<comment type="subcellular location">
    <subcellularLocation>
        <location evidence="1">Cytoplasm</location>
    </subcellularLocation>
</comment>
<dbReference type="InterPro" id="IPR051552">
    <property type="entry name" value="HptR"/>
</dbReference>
<dbReference type="AlphaFoldDB" id="A0AB73T1V0"/>
<keyword evidence="7" id="KW-0238">DNA-binding</keyword>
<evidence type="ECO:0000313" key="14">
    <source>
        <dbReference type="Proteomes" id="UP000245412"/>
    </source>
</evidence>
<comment type="function">
    <text evidence="9">May play the central regulatory role in sporulation. It may be an element of the effector pathway responsible for the activation of sporulation genes in response to nutritional stress. Spo0A may act in concert with spo0H (a sigma factor) to control the expression of some genes that are critical to the sporulation process.</text>
</comment>
<evidence type="ECO:0000259" key="11">
    <source>
        <dbReference type="PROSITE" id="PS01124"/>
    </source>
</evidence>
<proteinExistence type="predicted"/>
<sequence length="518" mass="59571">MKMVVVDDNRQIREGIHFGIEWERYGISEIQEFADGSECLKALDDFEPDIIIADIRMPNIDGLKLLEEVRKRTDNCRYILLSAYSDFSYAQQAIRLGANDYILKPVKPEKLVEVVMKNARELLAEKTEKESYYDMFERSFLHSLENGGELEKTEKVKQFLESRYRLSLPDNCIFLAVLRAEQADGKLPKKPLQADVSEQIRAALKEEGAFFVMGPQRFLLVLRGERSQLMSLSCQYRLKNIIGKLNGELAGQNLAVTAGISDSRGMNELKAAYERAIVALEQTYYGESGDCVLFMQNMEGERESFPEAFQKELIEGITKSILRSDEDGLRSIMARLKETGIEHKYPHMEMTAFLKRLYLQIVRRTELDNDPDFEKNVIENALHFGTSLKELEDYLIQFAVRKPERIPREGFSAMIKNICDYMDAHFSEQISVESVGEAFNRTPNYISSKFKREVGKSFTDYLIELRIQKAVSMLKYSDIPISEIAEKVGFSSYAYFSRTFRKHTGKNAGVYRNGQEPK</sequence>
<accession>A0AB73T1V0</accession>
<dbReference type="Pfam" id="PF12833">
    <property type="entry name" value="HTH_18"/>
    <property type="match status" value="1"/>
</dbReference>
<comment type="caution">
    <text evidence="13">The sequence shown here is derived from an EMBL/GenBank/DDBJ whole genome shotgun (WGS) entry which is preliminary data.</text>
</comment>
<dbReference type="InterPro" id="IPR001789">
    <property type="entry name" value="Sig_transdc_resp-reg_receiver"/>
</dbReference>
<keyword evidence="6" id="KW-0805">Transcription regulation</keyword>
<dbReference type="InterPro" id="IPR018062">
    <property type="entry name" value="HTH_AraC-typ_CS"/>
</dbReference>
<dbReference type="Gene3D" id="1.10.10.60">
    <property type="entry name" value="Homeodomain-like"/>
    <property type="match status" value="2"/>
</dbReference>
<feature type="modified residue" description="4-aspartylphosphate" evidence="10">
    <location>
        <position position="54"/>
    </location>
</feature>
<keyword evidence="8" id="KW-0804">Transcription</keyword>
<organism evidence="13 14">
    <name type="scientific">Murimonas intestini</name>
    <dbReference type="NCBI Taxonomy" id="1337051"/>
    <lineage>
        <taxon>Bacteria</taxon>
        <taxon>Bacillati</taxon>
        <taxon>Bacillota</taxon>
        <taxon>Clostridia</taxon>
        <taxon>Lachnospirales</taxon>
        <taxon>Lachnospiraceae</taxon>
        <taxon>Murimonas</taxon>
    </lineage>
</organism>
<evidence type="ECO:0000256" key="2">
    <source>
        <dbReference type="ARBA" id="ARBA00018672"/>
    </source>
</evidence>
<dbReference type="InterPro" id="IPR009057">
    <property type="entry name" value="Homeodomain-like_sf"/>
</dbReference>
<dbReference type="GO" id="GO:0043565">
    <property type="term" value="F:sequence-specific DNA binding"/>
    <property type="evidence" value="ECO:0007669"/>
    <property type="project" value="InterPro"/>
</dbReference>
<dbReference type="PROSITE" id="PS01124">
    <property type="entry name" value="HTH_ARAC_FAMILY_2"/>
    <property type="match status" value="1"/>
</dbReference>
<keyword evidence="14" id="KW-1185">Reference proteome</keyword>
<evidence type="ECO:0000256" key="10">
    <source>
        <dbReference type="PROSITE-ProRule" id="PRU00169"/>
    </source>
</evidence>
<dbReference type="InterPro" id="IPR018060">
    <property type="entry name" value="HTH_AraC"/>
</dbReference>
<dbReference type="GO" id="GO:0005737">
    <property type="term" value="C:cytoplasm"/>
    <property type="evidence" value="ECO:0007669"/>
    <property type="project" value="UniProtKB-SubCell"/>
</dbReference>
<dbReference type="EMBL" id="QGGY01000009">
    <property type="protein sequence ID" value="PWJ74267.1"/>
    <property type="molecule type" value="Genomic_DNA"/>
</dbReference>
<dbReference type="SUPFAM" id="SSF52172">
    <property type="entry name" value="CheY-like"/>
    <property type="match status" value="1"/>
</dbReference>
<dbReference type="InterPro" id="IPR020449">
    <property type="entry name" value="Tscrpt_reg_AraC-type_HTH"/>
</dbReference>
<evidence type="ECO:0000313" key="13">
    <source>
        <dbReference type="EMBL" id="PWJ74267.1"/>
    </source>
</evidence>
<name>A0AB73T1V0_9FIRM</name>
<evidence type="ECO:0000256" key="8">
    <source>
        <dbReference type="ARBA" id="ARBA00023163"/>
    </source>
</evidence>
<evidence type="ECO:0000256" key="4">
    <source>
        <dbReference type="ARBA" id="ARBA00022553"/>
    </source>
</evidence>
<dbReference type="GO" id="GO:0000160">
    <property type="term" value="P:phosphorelay signal transduction system"/>
    <property type="evidence" value="ECO:0007669"/>
    <property type="project" value="UniProtKB-KW"/>
</dbReference>
<dbReference type="Gene3D" id="3.40.50.2300">
    <property type="match status" value="1"/>
</dbReference>
<dbReference type="PROSITE" id="PS50110">
    <property type="entry name" value="RESPONSE_REGULATORY"/>
    <property type="match status" value="1"/>
</dbReference>
<gene>
    <name evidence="13" type="ORF">C7383_1092</name>
</gene>
<dbReference type="CDD" id="cd17536">
    <property type="entry name" value="REC_YesN-like"/>
    <property type="match status" value="1"/>
</dbReference>
<dbReference type="PRINTS" id="PR00032">
    <property type="entry name" value="HTHARAC"/>
</dbReference>
<feature type="domain" description="HTH araC/xylS-type" evidence="11">
    <location>
        <begin position="416"/>
        <end position="514"/>
    </location>
</feature>
<dbReference type="InterPro" id="IPR011006">
    <property type="entry name" value="CheY-like_superfamily"/>
</dbReference>
<dbReference type="PROSITE" id="PS00041">
    <property type="entry name" value="HTH_ARAC_FAMILY_1"/>
    <property type="match status" value="1"/>
</dbReference>
<feature type="domain" description="Response regulatory" evidence="12">
    <location>
        <begin position="2"/>
        <end position="119"/>
    </location>
</feature>
<dbReference type="Proteomes" id="UP000245412">
    <property type="component" value="Unassembled WGS sequence"/>
</dbReference>
<evidence type="ECO:0000256" key="7">
    <source>
        <dbReference type="ARBA" id="ARBA00023125"/>
    </source>
</evidence>
<keyword evidence="3" id="KW-0963">Cytoplasm</keyword>
<dbReference type="SMART" id="SM00342">
    <property type="entry name" value="HTH_ARAC"/>
    <property type="match status" value="1"/>
</dbReference>
<evidence type="ECO:0000259" key="12">
    <source>
        <dbReference type="PROSITE" id="PS50110"/>
    </source>
</evidence>
<dbReference type="SUPFAM" id="SSF46689">
    <property type="entry name" value="Homeodomain-like"/>
    <property type="match status" value="2"/>
</dbReference>
<evidence type="ECO:0000256" key="9">
    <source>
        <dbReference type="ARBA" id="ARBA00024867"/>
    </source>
</evidence>
<dbReference type="Pfam" id="PF00072">
    <property type="entry name" value="Response_reg"/>
    <property type="match status" value="1"/>
</dbReference>
<keyword evidence="4 10" id="KW-0597">Phosphoprotein</keyword>